<organism evidence="2 3">
    <name type="scientific">Prorocentrum cordatum</name>
    <dbReference type="NCBI Taxonomy" id="2364126"/>
    <lineage>
        <taxon>Eukaryota</taxon>
        <taxon>Sar</taxon>
        <taxon>Alveolata</taxon>
        <taxon>Dinophyceae</taxon>
        <taxon>Prorocentrales</taxon>
        <taxon>Prorocentraceae</taxon>
        <taxon>Prorocentrum</taxon>
    </lineage>
</organism>
<evidence type="ECO:0000313" key="3">
    <source>
        <dbReference type="Proteomes" id="UP001189429"/>
    </source>
</evidence>
<name>A0ABN9UEC8_9DINO</name>
<evidence type="ECO:0000256" key="1">
    <source>
        <dbReference type="SAM" id="MobiDB-lite"/>
    </source>
</evidence>
<sequence>MQKTALTAWRGRPMAPVAKTSTVPAAASGAAFGLCPRTDTPLPVPAAAERVAPTEQVAEPQAPTVSSERSRRMQDGKEQENAVPHLGGLGEGARSGRSPSQRRRHGLACLPRSATPPRSSLCGGRTPARSGARG</sequence>
<comment type="caution">
    <text evidence="2">The sequence shown here is derived from an EMBL/GenBank/DDBJ whole genome shotgun (WGS) entry which is preliminary data.</text>
</comment>
<reference evidence="2" key="1">
    <citation type="submission" date="2023-10" db="EMBL/GenBank/DDBJ databases">
        <authorList>
            <person name="Chen Y."/>
            <person name="Shah S."/>
            <person name="Dougan E. K."/>
            <person name="Thang M."/>
            <person name="Chan C."/>
        </authorList>
    </citation>
    <scope>NUCLEOTIDE SEQUENCE [LARGE SCALE GENOMIC DNA]</scope>
</reference>
<proteinExistence type="predicted"/>
<gene>
    <name evidence="2" type="ORF">PCOR1329_LOCUS47379</name>
</gene>
<accession>A0ABN9UEC8</accession>
<evidence type="ECO:0000313" key="2">
    <source>
        <dbReference type="EMBL" id="CAK0857204.1"/>
    </source>
</evidence>
<protein>
    <submittedName>
        <fullName evidence="2">Uncharacterized protein</fullName>
    </submittedName>
</protein>
<feature type="region of interest" description="Disordered" evidence="1">
    <location>
        <begin position="38"/>
        <end position="134"/>
    </location>
</feature>
<keyword evidence="3" id="KW-1185">Reference proteome</keyword>
<dbReference type="Proteomes" id="UP001189429">
    <property type="component" value="Unassembled WGS sequence"/>
</dbReference>
<dbReference type="EMBL" id="CAUYUJ010015708">
    <property type="protein sequence ID" value="CAK0857204.1"/>
    <property type="molecule type" value="Genomic_DNA"/>
</dbReference>
<feature type="compositionally biased region" description="Basic and acidic residues" evidence="1">
    <location>
        <begin position="68"/>
        <end position="80"/>
    </location>
</feature>